<accession>A0A398A8W2</accession>
<dbReference type="PANTHER" id="PTHR47074">
    <property type="entry name" value="BNAC02G40300D PROTEIN"/>
    <property type="match status" value="1"/>
</dbReference>
<dbReference type="GO" id="GO:0004523">
    <property type="term" value="F:RNA-DNA hybrid ribonuclease activity"/>
    <property type="evidence" value="ECO:0007669"/>
    <property type="project" value="InterPro"/>
</dbReference>
<dbReference type="InterPro" id="IPR052929">
    <property type="entry name" value="RNase_H-like_EbsB-rel"/>
</dbReference>
<name>A0A398A8W2_BRACM</name>
<dbReference type="PANTHER" id="PTHR47074:SF11">
    <property type="entry name" value="REVERSE TRANSCRIPTASE-LIKE PROTEIN"/>
    <property type="match status" value="1"/>
</dbReference>
<feature type="domain" description="RNase H type-1" evidence="2">
    <location>
        <begin position="35"/>
        <end position="153"/>
    </location>
</feature>
<reference evidence="3 4" key="1">
    <citation type="submission" date="2018-06" db="EMBL/GenBank/DDBJ databases">
        <title>WGS assembly of Brassica rapa FPsc.</title>
        <authorList>
            <person name="Bowman J."/>
            <person name="Kohchi T."/>
            <person name="Yamato K."/>
            <person name="Jenkins J."/>
            <person name="Shu S."/>
            <person name="Ishizaki K."/>
            <person name="Yamaoka S."/>
            <person name="Nishihama R."/>
            <person name="Nakamura Y."/>
            <person name="Berger F."/>
            <person name="Adam C."/>
            <person name="Aki S."/>
            <person name="Althoff F."/>
            <person name="Araki T."/>
            <person name="Arteaga-Vazquez M."/>
            <person name="Balasubrmanian S."/>
            <person name="Bauer D."/>
            <person name="Boehm C."/>
            <person name="Briginshaw L."/>
            <person name="Caballero-Perez J."/>
            <person name="Catarino B."/>
            <person name="Chen F."/>
            <person name="Chiyoda S."/>
            <person name="Chovatia M."/>
            <person name="Davies K."/>
            <person name="Delmans M."/>
            <person name="Demura T."/>
            <person name="Dierschke T."/>
            <person name="Dolan L."/>
            <person name="Dorantes-Acosta A."/>
            <person name="Eklund D."/>
            <person name="Florent S."/>
            <person name="Flores-Sandoval E."/>
            <person name="Fujiyama A."/>
            <person name="Fukuzawa H."/>
            <person name="Galik B."/>
            <person name="Grimanelli D."/>
            <person name="Grimwood J."/>
            <person name="Grossniklaus U."/>
            <person name="Hamada T."/>
            <person name="Haseloff J."/>
            <person name="Hetherington A."/>
            <person name="Higo A."/>
            <person name="Hirakawa Y."/>
            <person name="Hundley H."/>
            <person name="Ikeda Y."/>
            <person name="Inoue K."/>
            <person name="Inoue S."/>
            <person name="Ishida S."/>
            <person name="Jia Q."/>
            <person name="Kakita M."/>
            <person name="Kanazawa T."/>
            <person name="Kawai Y."/>
            <person name="Kawashima T."/>
            <person name="Kennedy M."/>
            <person name="Kinose K."/>
            <person name="Kinoshita T."/>
            <person name="Kohara Y."/>
            <person name="Koide E."/>
            <person name="Komatsu K."/>
            <person name="Kopischke S."/>
            <person name="Kubo M."/>
            <person name="Kyozuka J."/>
            <person name="Lagercrantz U."/>
            <person name="Lin S."/>
            <person name="Lindquist E."/>
            <person name="Lipzen A."/>
            <person name="Lu C."/>
            <person name="Luna E."/>
            <person name="Martienssen R."/>
            <person name="Minamino N."/>
            <person name="Mizutani M."/>
            <person name="Mizutani M."/>
            <person name="Mochizuki N."/>
            <person name="Monte I."/>
            <person name="Mosher R."/>
            <person name="Nagasaki H."/>
            <person name="Nakagami H."/>
            <person name="Naramoto S."/>
            <person name="Nishitani K."/>
            <person name="Ohtani M."/>
            <person name="Okamoto T."/>
            <person name="Okumura M."/>
            <person name="Phillips J."/>
            <person name="Pollak B."/>
            <person name="Reinders A."/>
            <person name="Roevekamp M."/>
            <person name="Sano R."/>
            <person name="Sawa S."/>
            <person name="Schmid M."/>
            <person name="Shirakawa M."/>
            <person name="Solano R."/>
            <person name="Spunde A."/>
            <person name="Suetsugu N."/>
            <person name="Sugano S."/>
            <person name="Sugiyama A."/>
            <person name="Sun R."/>
            <person name="Suzuki Y."/>
            <person name="Takenaka M."/>
            <person name="Takezawa D."/>
            <person name="Tomogane H."/>
            <person name="Tsuzuki M."/>
            <person name="Ueda T."/>
            <person name="Umeda M."/>
            <person name="Ward J."/>
            <person name="Watanabe Y."/>
            <person name="Yazaki K."/>
            <person name="Yokoyama R."/>
            <person name="Yoshitake Y."/>
            <person name="Yotsui I."/>
            <person name="Zachgo S."/>
            <person name="Schmutz J."/>
        </authorList>
    </citation>
    <scope>NUCLEOTIDE SEQUENCE [LARGE SCALE GENOMIC DNA]</scope>
    <source>
        <strain evidence="4">cv. B-3</strain>
    </source>
</reference>
<dbReference type="InterPro" id="IPR002156">
    <property type="entry name" value="RNaseH_domain"/>
</dbReference>
<sequence length="159" mass="17589">REWTLSQDHPPEPQPNLTRIVQDPNPDPIRTCIYTDAAWSPITKCAGLAWIIDDAGSSTSHSATDTFVASPLMAETLALRHAMNSARSHGINTLLILSDSQTLINLVNSKGRHLEIASLLNDISLFSSLFVSVRFKFIPRLDNSRTDSVAKQALFLYQT</sequence>
<organism evidence="3 4">
    <name type="scientific">Brassica campestris</name>
    <name type="common">Field mustard</name>
    <dbReference type="NCBI Taxonomy" id="3711"/>
    <lineage>
        <taxon>Eukaryota</taxon>
        <taxon>Viridiplantae</taxon>
        <taxon>Streptophyta</taxon>
        <taxon>Embryophyta</taxon>
        <taxon>Tracheophyta</taxon>
        <taxon>Spermatophyta</taxon>
        <taxon>Magnoliopsida</taxon>
        <taxon>eudicotyledons</taxon>
        <taxon>Gunneridae</taxon>
        <taxon>Pentapetalae</taxon>
        <taxon>rosids</taxon>
        <taxon>malvids</taxon>
        <taxon>Brassicales</taxon>
        <taxon>Brassicaceae</taxon>
        <taxon>Brassiceae</taxon>
        <taxon>Brassica</taxon>
    </lineage>
</organism>
<protein>
    <recommendedName>
        <fullName evidence="2">RNase H type-1 domain-containing protein</fullName>
    </recommendedName>
</protein>
<evidence type="ECO:0000256" key="1">
    <source>
        <dbReference type="SAM" id="MobiDB-lite"/>
    </source>
</evidence>
<dbReference type="GO" id="GO:0003676">
    <property type="term" value="F:nucleic acid binding"/>
    <property type="evidence" value="ECO:0007669"/>
    <property type="project" value="InterPro"/>
</dbReference>
<dbReference type="Pfam" id="PF13456">
    <property type="entry name" value="RVT_3"/>
    <property type="match status" value="1"/>
</dbReference>
<dbReference type="InterPro" id="IPR012337">
    <property type="entry name" value="RNaseH-like_sf"/>
</dbReference>
<evidence type="ECO:0000313" key="3">
    <source>
        <dbReference type="EMBL" id="RID74267.1"/>
    </source>
</evidence>
<dbReference type="Gene3D" id="3.30.420.10">
    <property type="entry name" value="Ribonuclease H-like superfamily/Ribonuclease H"/>
    <property type="match status" value="1"/>
</dbReference>
<dbReference type="AlphaFoldDB" id="A0A398A8W2"/>
<dbReference type="InterPro" id="IPR044730">
    <property type="entry name" value="RNase_H-like_dom_plant"/>
</dbReference>
<feature type="region of interest" description="Disordered" evidence="1">
    <location>
        <begin position="1"/>
        <end position="23"/>
    </location>
</feature>
<dbReference type="SUPFAM" id="SSF53098">
    <property type="entry name" value="Ribonuclease H-like"/>
    <property type="match status" value="1"/>
</dbReference>
<evidence type="ECO:0000313" key="4">
    <source>
        <dbReference type="Proteomes" id="UP000264353"/>
    </source>
</evidence>
<proteinExistence type="predicted"/>
<evidence type="ECO:0000259" key="2">
    <source>
        <dbReference type="Pfam" id="PF13456"/>
    </source>
</evidence>
<dbReference type="CDD" id="cd06222">
    <property type="entry name" value="RNase_H_like"/>
    <property type="match status" value="1"/>
</dbReference>
<dbReference type="EMBL" id="CM010629">
    <property type="protein sequence ID" value="RID74267.1"/>
    <property type="molecule type" value="Genomic_DNA"/>
</dbReference>
<gene>
    <name evidence="3" type="ORF">BRARA_B01374</name>
</gene>
<feature type="non-terminal residue" evidence="3">
    <location>
        <position position="1"/>
    </location>
</feature>
<dbReference type="Proteomes" id="UP000264353">
    <property type="component" value="Chromosome A2"/>
</dbReference>
<dbReference type="InterPro" id="IPR036397">
    <property type="entry name" value="RNaseH_sf"/>
</dbReference>